<reference evidence="1 2" key="1">
    <citation type="journal article" date="2020" name="IScience">
        <title>Genome Sequencing of the Endangered Kingdonia uniflora (Circaeasteraceae, Ranunculales) Reveals Potential Mechanisms of Evolutionary Specialization.</title>
        <authorList>
            <person name="Sun Y."/>
            <person name="Deng T."/>
            <person name="Zhang A."/>
            <person name="Moore M.J."/>
            <person name="Landis J.B."/>
            <person name="Lin N."/>
            <person name="Zhang H."/>
            <person name="Zhang X."/>
            <person name="Huang J."/>
            <person name="Zhang X."/>
            <person name="Sun H."/>
            <person name="Wang H."/>
        </authorList>
    </citation>
    <scope>NUCLEOTIDE SEQUENCE [LARGE SCALE GENOMIC DNA]</scope>
    <source>
        <strain evidence="1">TB1705</strain>
        <tissue evidence="1">Leaf</tissue>
    </source>
</reference>
<dbReference type="Proteomes" id="UP000541444">
    <property type="component" value="Unassembled WGS sequence"/>
</dbReference>
<accession>A0A7J7PBH1</accession>
<protein>
    <submittedName>
        <fullName evidence="1">Uncharacterized protein</fullName>
    </submittedName>
</protein>
<comment type="caution">
    <text evidence="1">The sequence shown here is derived from an EMBL/GenBank/DDBJ whole genome shotgun (WGS) entry which is preliminary data.</text>
</comment>
<organism evidence="1 2">
    <name type="scientific">Kingdonia uniflora</name>
    <dbReference type="NCBI Taxonomy" id="39325"/>
    <lineage>
        <taxon>Eukaryota</taxon>
        <taxon>Viridiplantae</taxon>
        <taxon>Streptophyta</taxon>
        <taxon>Embryophyta</taxon>
        <taxon>Tracheophyta</taxon>
        <taxon>Spermatophyta</taxon>
        <taxon>Magnoliopsida</taxon>
        <taxon>Ranunculales</taxon>
        <taxon>Circaeasteraceae</taxon>
        <taxon>Kingdonia</taxon>
    </lineage>
</organism>
<sequence length="291" mass="32758">MASQLLRNNYRNALNFTFESHQNHPIRSIFTTSHLDGSWTDKIKSVFTGQKTSPDLSQVSSQNFTLLRYAEEMSTARKAGSFKQFIVGRSSEATFADAFEKQEAIIRHLGGFDNTGDNILSSHKQDAAKHCKCTIMDVENALAKFTWAKEAQQKMVKLKEEGKPMPKNLNEIQKLMGSTPLDIARSNLAQSGQISRNAFCPCGSKKRYKRFASHACSYILSCSNLVFLFAMQDVKYIALVLWERLKKCLLGFKRLQILMMIMKDSVFIESCGVLSVVETVDIKGLDVVNNS</sequence>
<name>A0A7J7PBH1_9MAGN</name>
<dbReference type="OrthoDB" id="432970at2759"/>
<dbReference type="PANTHER" id="PTHR36750:SF1">
    <property type="entry name" value="SEC-C MOTIF PROTEIN"/>
    <property type="match status" value="1"/>
</dbReference>
<dbReference type="EMBL" id="JACGCM010000067">
    <property type="protein sequence ID" value="KAF6176680.1"/>
    <property type="molecule type" value="Genomic_DNA"/>
</dbReference>
<dbReference type="PANTHER" id="PTHR36750">
    <property type="entry name" value="SEC-C MOTIF PROTEIN"/>
    <property type="match status" value="1"/>
</dbReference>
<keyword evidence="2" id="KW-1185">Reference proteome</keyword>
<evidence type="ECO:0000313" key="1">
    <source>
        <dbReference type="EMBL" id="KAF6176680.1"/>
    </source>
</evidence>
<gene>
    <name evidence="1" type="ORF">GIB67_034542</name>
</gene>
<proteinExistence type="predicted"/>
<evidence type="ECO:0000313" key="2">
    <source>
        <dbReference type="Proteomes" id="UP000541444"/>
    </source>
</evidence>
<dbReference type="AlphaFoldDB" id="A0A7J7PBH1"/>